<keyword evidence="10" id="KW-1185">Reference proteome</keyword>
<dbReference type="Gene3D" id="3.30.70.20">
    <property type="match status" value="1"/>
</dbReference>
<dbReference type="GO" id="GO:0005886">
    <property type="term" value="C:plasma membrane"/>
    <property type="evidence" value="ECO:0007669"/>
    <property type="project" value="TreeGrafter"/>
</dbReference>
<dbReference type="PROSITE" id="PS51379">
    <property type="entry name" value="4FE4S_FER_2"/>
    <property type="match status" value="2"/>
</dbReference>
<evidence type="ECO:0000256" key="6">
    <source>
        <dbReference type="ARBA" id="ARBA00023014"/>
    </source>
</evidence>
<keyword evidence="2" id="KW-0004">4Fe-4S</keyword>
<feature type="transmembrane region" description="Helical" evidence="7">
    <location>
        <begin position="320"/>
        <end position="341"/>
    </location>
</feature>
<organism evidence="9 10">
    <name type="scientific">Kordia antarctica</name>
    <dbReference type="NCBI Taxonomy" id="1218801"/>
    <lineage>
        <taxon>Bacteria</taxon>
        <taxon>Pseudomonadati</taxon>
        <taxon>Bacteroidota</taxon>
        <taxon>Flavobacteriia</taxon>
        <taxon>Flavobacteriales</taxon>
        <taxon>Flavobacteriaceae</taxon>
        <taxon>Kordia</taxon>
    </lineage>
</organism>
<proteinExistence type="predicted"/>
<dbReference type="RefSeq" id="WP_160129704.1">
    <property type="nucleotide sequence ID" value="NZ_CP019288.1"/>
</dbReference>
<dbReference type="KEGG" id="kan:IMCC3317_24260"/>
<dbReference type="PANTHER" id="PTHR30176">
    <property type="entry name" value="FERREDOXIN-TYPE PROTEIN NAPH"/>
    <property type="match status" value="1"/>
</dbReference>
<keyword evidence="7" id="KW-0812">Transmembrane</keyword>
<feature type="transmembrane region" description="Helical" evidence="7">
    <location>
        <begin position="7"/>
        <end position="30"/>
    </location>
</feature>
<keyword evidence="7" id="KW-1133">Transmembrane helix</keyword>
<feature type="transmembrane region" description="Helical" evidence="7">
    <location>
        <begin position="481"/>
        <end position="502"/>
    </location>
</feature>
<keyword evidence="7" id="KW-0472">Membrane</keyword>
<sequence>MKFIRIAGLYIFIGSVLLFIATLFMGNYTLSQTSIEKTFDGKDAKVTETFIAVAKENGVLDKTYNDQFSFINDVKGLFDKHNEKITQAVAEEKGITSTQTKKIINDATQGGSVSYTKDVLEKNLAEAEVTSLDKATNWMYSPKKTYDSAEAFQKDLKTKISEINKNKAKDFLLYDNKYARFNITERAATGIIADNKALFLFLTFGLGIIGSLMFIISRLFLKPIPGIKNNGIYLNNATNRGWVGIVVFGFLVSFYVLLYFHPYIISNWTNILDPVKSIFIENGSASQWFLYGILYTVSMTVMGIRMFIKYRHNQYQVVRTASVLFFQIIFAFLLVEILPLFDLPGVDLKNAWPLDYNFLTDWNVKNYLDSGHLGKFMFFWGFILSIVVVPLLVYIYGKRWYCSWVCGCGGLAETLGDPYRQLSDKRLIAWKIERWLLYPILIFAIVMTVVVGYNTYNIVVTPELANDHTFLGINAYAINEWYGFFIGSIFAGVIGTGFYPLLGNRTWCRFGCPLAAYMGLIQRFKSKFRITTNGGQCISCGNCSTYCEQGIDVRAYAQKGQNIVRASCVGCGVCSAVCPRGVLKLENGNDDGATRHEVPEVILGNDMDLFEMLEESKK</sequence>
<keyword evidence="1" id="KW-0813">Transport</keyword>
<keyword evidence="3" id="KW-0479">Metal-binding</keyword>
<reference evidence="9 10" key="1">
    <citation type="journal article" date="2013" name="Int. J. Syst. Evol. Microbiol.">
        <title>Kordia antarctica sp. nov., isolated from Antarctic seawater.</title>
        <authorList>
            <person name="Baek K."/>
            <person name="Choi A."/>
            <person name="Kang I."/>
            <person name="Lee K."/>
            <person name="Cho J.C."/>
        </authorList>
    </citation>
    <scope>NUCLEOTIDE SEQUENCE [LARGE SCALE GENOMIC DNA]</scope>
    <source>
        <strain evidence="9 10">IMCC3317</strain>
    </source>
</reference>
<keyword evidence="6" id="KW-0411">Iron-sulfur</keyword>
<feature type="transmembrane region" description="Helical" evidence="7">
    <location>
        <begin position="198"/>
        <end position="221"/>
    </location>
</feature>
<keyword evidence="5" id="KW-0408">Iron</keyword>
<dbReference type="InterPro" id="IPR017900">
    <property type="entry name" value="4Fe4S_Fe_S_CS"/>
</dbReference>
<evidence type="ECO:0000256" key="4">
    <source>
        <dbReference type="ARBA" id="ARBA00022982"/>
    </source>
</evidence>
<dbReference type="OrthoDB" id="9806398at2"/>
<protein>
    <submittedName>
        <fullName evidence="9">Electron transport protein YccM</fullName>
    </submittedName>
</protein>
<feature type="transmembrane region" description="Helical" evidence="7">
    <location>
        <begin position="242"/>
        <end position="265"/>
    </location>
</feature>
<dbReference type="EMBL" id="CP019288">
    <property type="protein sequence ID" value="QHI37048.1"/>
    <property type="molecule type" value="Genomic_DNA"/>
</dbReference>
<name>A0A7L4ZK06_9FLAO</name>
<dbReference type="PANTHER" id="PTHR30176:SF3">
    <property type="entry name" value="FERREDOXIN-TYPE PROTEIN NAPH"/>
    <property type="match status" value="1"/>
</dbReference>
<gene>
    <name evidence="9" type="primary">yccM_1</name>
    <name evidence="9" type="ORF">IMCC3317_24260</name>
</gene>
<dbReference type="InterPro" id="IPR017896">
    <property type="entry name" value="4Fe4S_Fe-S-bd"/>
</dbReference>
<dbReference type="AlphaFoldDB" id="A0A7L4ZK06"/>
<feature type="domain" description="4Fe-4S ferredoxin-type" evidence="8">
    <location>
        <begin position="528"/>
        <end position="556"/>
    </location>
</feature>
<dbReference type="Pfam" id="PF12801">
    <property type="entry name" value="Fer4_5"/>
    <property type="match status" value="2"/>
</dbReference>
<dbReference type="Proteomes" id="UP000464657">
    <property type="component" value="Chromosome"/>
</dbReference>
<dbReference type="InterPro" id="IPR051684">
    <property type="entry name" value="Electron_Trans/Redox"/>
</dbReference>
<evidence type="ECO:0000313" key="10">
    <source>
        <dbReference type="Proteomes" id="UP000464657"/>
    </source>
</evidence>
<feature type="transmembrane region" description="Helical" evidence="7">
    <location>
        <begin position="285"/>
        <end position="308"/>
    </location>
</feature>
<evidence type="ECO:0000256" key="2">
    <source>
        <dbReference type="ARBA" id="ARBA00022485"/>
    </source>
</evidence>
<evidence type="ECO:0000256" key="3">
    <source>
        <dbReference type="ARBA" id="ARBA00022723"/>
    </source>
</evidence>
<feature type="transmembrane region" description="Helical" evidence="7">
    <location>
        <begin position="435"/>
        <end position="456"/>
    </location>
</feature>
<feature type="transmembrane region" description="Helical" evidence="7">
    <location>
        <begin position="377"/>
        <end position="396"/>
    </location>
</feature>
<dbReference type="PROSITE" id="PS00198">
    <property type="entry name" value="4FE4S_FER_1"/>
    <property type="match status" value="1"/>
</dbReference>
<dbReference type="Pfam" id="PF13237">
    <property type="entry name" value="Fer4_10"/>
    <property type="match status" value="1"/>
</dbReference>
<dbReference type="GO" id="GO:0046872">
    <property type="term" value="F:metal ion binding"/>
    <property type="evidence" value="ECO:0007669"/>
    <property type="project" value="UniProtKB-KW"/>
</dbReference>
<evidence type="ECO:0000259" key="8">
    <source>
        <dbReference type="PROSITE" id="PS51379"/>
    </source>
</evidence>
<dbReference type="GO" id="GO:0051539">
    <property type="term" value="F:4 iron, 4 sulfur cluster binding"/>
    <property type="evidence" value="ECO:0007669"/>
    <property type="project" value="UniProtKB-KW"/>
</dbReference>
<dbReference type="SUPFAM" id="SSF54862">
    <property type="entry name" value="4Fe-4S ferredoxins"/>
    <property type="match status" value="1"/>
</dbReference>
<evidence type="ECO:0000256" key="5">
    <source>
        <dbReference type="ARBA" id="ARBA00023004"/>
    </source>
</evidence>
<feature type="domain" description="4Fe-4S ferredoxin-type" evidence="8">
    <location>
        <begin position="559"/>
        <end position="588"/>
    </location>
</feature>
<evidence type="ECO:0000256" key="7">
    <source>
        <dbReference type="SAM" id="Phobius"/>
    </source>
</evidence>
<evidence type="ECO:0000313" key="9">
    <source>
        <dbReference type="EMBL" id="QHI37048.1"/>
    </source>
</evidence>
<evidence type="ECO:0000256" key="1">
    <source>
        <dbReference type="ARBA" id="ARBA00022448"/>
    </source>
</evidence>
<accession>A0A7L4ZK06</accession>
<keyword evidence="4" id="KW-0249">Electron transport</keyword>